<dbReference type="SMART" id="SM00943">
    <property type="entry name" value="Prim-Pol"/>
    <property type="match status" value="1"/>
</dbReference>
<reference evidence="3 4" key="1">
    <citation type="submission" date="2021-02" db="EMBL/GenBank/DDBJ databases">
        <title>Actinophytocola xerophila sp. nov., isolated from soil of cotton cropping field.</title>
        <authorList>
            <person name="Huang R."/>
            <person name="Chen X."/>
            <person name="Ge X."/>
            <person name="Liu W."/>
        </authorList>
    </citation>
    <scope>NUCLEOTIDE SEQUENCE [LARGE SCALE GENOMIC DNA]</scope>
    <source>
        <strain evidence="3 4">S1-96</strain>
    </source>
</reference>
<organism evidence="3 4">
    <name type="scientific">Actinophytocola gossypii</name>
    <dbReference type="NCBI Taxonomy" id="2812003"/>
    <lineage>
        <taxon>Bacteria</taxon>
        <taxon>Bacillati</taxon>
        <taxon>Actinomycetota</taxon>
        <taxon>Actinomycetes</taxon>
        <taxon>Pseudonocardiales</taxon>
        <taxon>Pseudonocardiaceae</taxon>
    </lineage>
</organism>
<keyword evidence="4" id="KW-1185">Reference proteome</keyword>
<dbReference type="EMBL" id="JAFFZE010000028">
    <property type="protein sequence ID" value="MCT2587789.1"/>
    <property type="molecule type" value="Genomic_DNA"/>
</dbReference>
<accession>A0ABT2JIS6</accession>
<protein>
    <submittedName>
        <fullName evidence="3">Bifunctional DNA primase/polymerase</fullName>
    </submittedName>
</protein>
<dbReference type="InterPro" id="IPR051620">
    <property type="entry name" value="ORF904-like_C"/>
</dbReference>
<dbReference type="PANTHER" id="PTHR35372:SF2">
    <property type="entry name" value="SF3 HELICASE DOMAIN-CONTAINING PROTEIN"/>
    <property type="match status" value="1"/>
</dbReference>
<dbReference type="PANTHER" id="PTHR35372">
    <property type="entry name" value="ATP BINDING PROTEIN-RELATED"/>
    <property type="match status" value="1"/>
</dbReference>
<dbReference type="Proteomes" id="UP001156441">
    <property type="component" value="Unassembled WGS sequence"/>
</dbReference>
<gene>
    <name evidence="3" type="ORF">JT362_32205</name>
</gene>
<evidence type="ECO:0000256" key="1">
    <source>
        <dbReference type="ARBA" id="ARBA00022801"/>
    </source>
</evidence>
<evidence type="ECO:0000259" key="2">
    <source>
        <dbReference type="SMART" id="SM00943"/>
    </source>
</evidence>
<dbReference type="SUPFAM" id="SSF56747">
    <property type="entry name" value="Prim-pol domain"/>
    <property type="match status" value="1"/>
</dbReference>
<name>A0ABT2JIS6_9PSEU</name>
<comment type="caution">
    <text evidence="3">The sequence shown here is derived from an EMBL/GenBank/DDBJ whole genome shotgun (WGS) entry which is preliminary data.</text>
</comment>
<evidence type="ECO:0000313" key="4">
    <source>
        <dbReference type="Proteomes" id="UP001156441"/>
    </source>
</evidence>
<feature type="domain" description="DNA primase/polymerase bifunctional N-terminal" evidence="2">
    <location>
        <begin position="5"/>
        <end position="195"/>
    </location>
</feature>
<evidence type="ECO:0000313" key="3">
    <source>
        <dbReference type="EMBL" id="MCT2587789.1"/>
    </source>
</evidence>
<proteinExistence type="predicted"/>
<dbReference type="InterPro" id="IPR015330">
    <property type="entry name" value="DNA_primase/pol_bifunc_N"/>
</dbReference>
<dbReference type="CDD" id="cd04859">
    <property type="entry name" value="Prim_Pol"/>
    <property type="match status" value="1"/>
</dbReference>
<dbReference type="Pfam" id="PF09250">
    <property type="entry name" value="Prim-Pol"/>
    <property type="match status" value="1"/>
</dbReference>
<keyword evidence="1" id="KW-0378">Hydrolase</keyword>
<sequence length="309" mass="32500">MLTAALDAASRGWHVFPLRPGTKKYPALHGKENCTDTGPCANGHVGWEQRATTDPGRIRAAWSRAPYNIGIATGPSGLVVVDLDTDKGDAPPPPWNLPGVRDGQDVLAVLAEHHGQPVPVDTFTAATPSGGVHLYFRAPSGVELRSTVGDKGKGIGWRVDTRAHGGYLVAPGSVVARGAYRIVVDREPAPLPAWLVDLLRPAPRPPRSTRPVSVGSSRRSRYLEAAVRMECQHVEQARNGQRNASLYAAACALGQLVAGGALAEGDVTAALLTAAGRHIAVGAYPESQARATIRSGLAKGGAIRRRKVA</sequence>